<protein>
    <submittedName>
        <fullName evidence="3">FAD-binding oxidoreductase</fullName>
    </submittedName>
</protein>
<feature type="domain" description="FAD dependent oxidoreductase" evidence="2">
    <location>
        <begin position="9"/>
        <end position="351"/>
    </location>
</feature>
<proteinExistence type="predicted"/>
<dbReference type="SUPFAM" id="SSF51905">
    <property type="entry name" value="FAD/NAD(P)-binding domain"/>
    <property type="match status" value="1"/>
</dbReference>
<comment type="caution">
    <text evidence="3">The sequence shown here is derived from an EMBL/GenBank/DDBJ whole genome shotgun (WGS) entry which is preliminary data.</text>
</comment>
<dbReference type="PANTHER" id="PTHR13847">
    <property type="entry name" value="SARCOSINE DEHYDROGENASE-RELATED"/>
    <property type="match status" value="1"/>
</dbReference>
<dbReference type="PANTHER" id="PTHR13847:SF287">
    <property type="entry name" value="FAD-DEPENDENT OXIDOREDUCTASE DOMAIN-CONTAINING PROTEIN 1"/>
    <property type="match status" value="1"/>
</dbReference>
<dbReference type="Proteomes" id="UP000290958">
    <property type="component" value="Unassembled WGS sequence"/>
</dbReference>
<dbReference type="Pfam" id="PF01266">
    <property type="entry name" value="DAO"/>
    <property type="match status" value="1"/>
</dbReference>
<evidence type="ECO:0000313" key="4">
    <source>
        <dbReference type="Proteomes" id="UP000290958"/>
    </source>
</evidence>
<evidence type="ECO:0000256" key="1">
    <source>
        <dbReference type="ARBA" id="ARBA00023002"/>
    </source>
</evidence>
<dbReference type="AlphaFoldDB" id="A0A4Q1KDT9"/>
<dbReference type="Gene3D" id="3.30.9.10">
    <property type="entry name" value="D-Amino Acid Oxidase, subunit A, domain 2"/>
    <property type="match status" value="1"/>
</dbReference>
<keyword evidence="1" id="KW-0560">Oxidoreductase</keyword>
<evidence type="ECO:0000313" key="3">
    <source>
        <dbReference type="EMBL" id="RXR26517.1"/>
    </source>
</evidence>
<dbReference type="GO" id="GO:0005737">
    <property type="term" value="C:cytoplasm"/>
    <property type="evidence" value="ECO:0007669"/>
    <property type="project" value="TreeGrafter"/>
</dbReference>
<name>A0A4Q1KDT9_9SPHN</name>
<dbReference type="InterPro" id="IPR006076">
    <property type="entry name" value="FAD-dep_OxRdtase"/>
</dbReference>
<sequence length="374" mass="39667">MTALASQYDAVIVGAGMAGASLGAELAGHMSVLVVEAEAQPGYHATGRSVAFWSESYGGPNVRPLTRASYPLLSSPAPDFAEQGFLSPRGALHIGRVEHAPLRDAKIAAFADDALFQPVEAAALRDAIPGLREEWTAGLAEPTMCDIDVAALHSAYLKQLRQRGGNVACSTRLKGAQALSDGGWAVRLSGDEEVRTSLLVNAAGAWADDVARLCGLRPLGIQPLLRTVVQLRMAPAVPDDLPLVLDLEESLYFKPIGGGRIWLTPHDEQPAEPGDVAPDELDVAIAIDRLSQVVDWRVEAVERKWAGLRSFAPDRLPVYGPDAEAPGFFWFAGQGGFGIQTAPAAARLGAALILGRDDPLIAALDTKIYAPARF</sequence>
<keyword evidence="4" id="KW-1185">Reference proteome</keyword>
<dbReference type="OrthoDB" id="7421214at2"/>
<dbReference type="Gene3D" id="3.50.50.60">
    <property type="entry name" value="FAD/NAD(P)-binding domain"/>
    <property type="match status" value="1"/>
</dbReference>
<dbReference type="InterPro" id="IPR036188">
    <property type="entry name" value="FAD/NAD-bd_sf"/>
</dbReference>
<dbReference type="GO" id="GO:0016491">
    <property type="term" value="F:oxidoreductase activity"/>
    <property type="evidence" value="ECO:0007669"/>
    <property type="project" value="UniProtKB-KW"/>
</dbReference>
<dbReference type="RefSeq" id="WP_129404923.1">
    <property type="nucleotide sequence ID" value="NZ_SBKP01000014.1"/>
</dbReference>
<evidence type="ECO:0000259" key="2">
    <source>
        <dbReference type="Pfam" id="PF01266"/>
    </source>
</evidence>
<organism evidence="3 4">
    <name type="scientific">Sphingobium fluviale</name>
    <dbReference type="NCBI Taxonomy" id="2506423"/>
    <lineage>
        <taxon>Bacteria</taxon>
        <taxon>Pseudomonadati</taxon>
        <taxon>Pseudomonadota</taxon>
        <taxon>Alphaproteobacteria</taxon>
        <taxon>Sphingomonadales</taxon>
        <taxon>Sphingomonadaceae</taxon>
        <taxon>Sphingobium</taxon>
    </lineage>
</organism>
<accession>A0A4Q1KDT9</accession>
<reference evidence="4" key="1">
    <citation type="submission" date="2019-01" db="EMBL/GenBank/DDBJ databases">
        <title>Cytophagaceae bacterium strain CAR-16.</title>
        <authorList>
            <person name="Chen W.-M."/>
        </authorList>
    </citation>
    <scope>NUCLEOTIDE SEQUENCE [LARGE SCALE GENOMIC DNA]</scope>
    <source>
        <strain evidence="4">CHR27</strain>
    </source>
</reference>
<gene>
    <name evidence="3" type="ORF">EQG66_12450</name>
</gene>
<dbReference type="EMBL" id="SBKP01000014">
    <property type="protein sequence ID" value="RXR26517.1"/>
    <property type="molecule type" value="Genomic_DNA"/>
</dbReference>